<feature type="compositionally biased region" description="Basic and acidic residues" evidence="1">
    <location>
        <begin position="131"/>
        <end position="143"/>
    </location>
</feature>
<evidence type="ECO:0000313" key="2">
    <source>
        <dbReference type="EMBL" id="KAK3940991.1"/>
    </source>
</evidence>
<feature type="region of interest" description="Disordered" evidence="1">
    <location>
        <begin position="129"/>
        <end position="148"/>
    </location>
</feature>
<protein>
    <submittedName>
        <fullName evidence="2">Uncharacterized protein</fullName>
    </submittedName>
</protein>
<name>A0AAN6N997_9PEZI</name>
<reference evidence="3" key="1">
    <citation type="journal article" date="2023" name="Mol. Phylogenet. Evol.">
        <title>Genome-scale phylogeny and comparative genomics of the fungal order Sordariales.</title>
        <authorList>
            <person name="Hensen N."/>
            <person name="Bonometti L."/>
            <person name="Westerberg I."/>
            <person name="Brannstrom I.O."/>
            <person name="Guillou S."/>
            <person name="Cros-Aarteil S."/>
            <person name="Calhoun S."/>
            <person name="Haridas S."/>
            <person name="Kuo A."/>
            <person name="Mondo S."/>
            <person name="Pangilinan J."/>
            <person name="Riley R."/>
            <person name="LaButti K."/>
            <person name="Andreopoulos B."/>
            <person name="Lipzen A."/>
            <person name="Chen C."/>
            <person name="Yan M."/>
            <person name="Daum C."/>
            <person name="Ng V."/>
            <person name="Clum A."/>
            <person name="Steindorff A."/>
            <person name="Ohm R.A."/>
            <person name="Martin F."/>
            <person name="Silar P."/>
            <person name="Natvig D.O."/>
            <person name="Lalanne C."/>
            <person name="Gautier V."/>
            <person name="Ament-Velasquez S.L."/>
            <person name="Kruys A."/>
            <person name="Hutchinson M.I."/>
            <person name="Powell A.J."/>
            <person name="Barry K."/>
            <person name="Miller A.N."/>
            <person name="Grigoriev I.V."/>
            <person name="Debuchy R."/>
            <person name="Gladieux P."/>
            <person name="Hiltunen Thoren M."/>
            <person name="Johannesson H."/>
        </authorList>
    </citation>
    <scope>NUCLEOTIDE SEQUENCE [LARGE SCALE GENOMIC DNA]</scope>
    <source>
        <strain evidence="3">CBS 340.73</strain>
    </source>
</reference>
<organism evidence="2 3">
    <name type="scientific">Diplogelasinospora grovesii</name>
    <dbReference type="NCBI Taxonomy" id="303347"/>
    <lineage>
        <taxon>Eukaryota</taxon>
        <taxon>Fungi</taxon>
        <taxon>Dikarya</taxon>
        <taxon>Ascomycota</taxon>
        <taxon>Pezizomycotina</taxon>
        <taxon>Sordariomycetes</taxon>
        <taxon>Sordariomycetidae</taxon>
        <taxon>Sordariales</taxon>
        <taxon>Diplogelasinosporaceae</taxon>
        <taxon>Diplogelasinospora</taxon>
    </lineage>
</organism>
<sequence length="268" mass="30181">MATSQSGQSEEPPYRSHEELRRNNVYVRFSPAAKRLFWPLDGVFPTAISVMKTPSSADDLEPYFRPDTGGSGSGTWHEISQLPVTEPKVSSVEASVYDLDQWEFDWIAWHQDHAGAEFDPEYVTYGDLSDEDRPYANEPKEDGSWEEDSDKEFLVKCCGEDRPLRKRGLKLVVTPSAGSNSFVTVQDYVSAVHPWLMSLRGDILKAKTVARPQPYPASAPTEWMVDKGPEHKIEEKKSWIRAHGGGPPLPMFASDVAILNRIRASRNR</sequence>
<dbReference type="AlphaFoldDB" id="A0AAN6N997"/>
<keyword evidence="3" id="KW-1185">Reference proteome</keyword>
<accession>A0AAN6N997</accession>
<dbReference type="Proteomes" id="UP001303473">
    <property type="component" value="Unassembled WGS sequence"/>
</dbReference>
<evidence type="ECO:0000256" key="1">
    <source>
        <dbReference type="SAM" id="MobiDB-lite"/>
    </source>
</evidence>
<proteinExistence type="predicted"/>
<comment type="caution">
    <text evidence="2">The sequence shown here is derived from an EMBL/GenBank/DDBJ whole genome shotgun (WGS) entry which is preliminary data.</text>
</comment>
<gene>
    <name evidence="2" type="ORF">QBC46DRAFT_383814</name>
</gene>
<dbReference type="EMBL" id="MU853788">
    <property type="protein sequence ID" value="KAK3940991.1"/>
    <property type="molecule type" value="Genomic_DNA"/>
</dbReference>
<evidence type="ECO:0000313" key="3">
    <source>
        <dbReference type="Proteomes" id="UP001303473"/>
    </source>
</evidence>